<dbReference type="GO" id="GO:0008233">
    <property type="term" value="F:peptidase activity"/>
    <property type="evidence" value="ECO:0007669"/>
    <property type="project" value="UniProtKB-KW"/>
</dbReference>
<comment type="similarity">
    <text evidence="1">Belongs to the Mg-chelatase subunits D/I family. ComM subfamily.</text>
</comment>
<reference evidence="3" key="2">
    <citation type="submission" date="2020-09" db="EMBL/GenBank/DDBJ databases">
        <authorList>
            <person name="Sun Q."/>
            <person name="Ohkuma M."/>
        </authorList>
    </citation>
    <scope>NUCLEOTIDE SEQUENCE</scope>
    <source>
        <strain evidence="3">JCM 18487</strain>
    </source>
</reference>
<reference evidence="3" key="1">
    <citation type="journal article" date="2014" name="Int. J. Syst. Evol. Microbiol.">
        <title>Complete genome sequence of Corynebacterium casei LMG S-19264T (=DSM 44701T), isolated from a smear-ripened cheese.</title>
        <authorList>
            <consortium name="US DOE Joint Genome Institute (JGI-PGF)"/>
            <person name="Walter F."/>
            <person name="Albersmeier A."/>
            <person name="Kalinowski J."/>
            <person name="Ruckert C."/>
        </authorList>
    </citation>
    <scope>NUCLEOTIDE SEQUENCE</scope>
    <source>
        <strain evidence="3">JCM 18487</strain>
    </source>
</reference>
<dbReference type="AlphaFoldDB" id="A0A917K0K0"/>
<dbReference type="InterPro" id="IPR027417">
    <property type="entry name" value="P-loop_NTPase"/>
</dbReference>
<dbReference type="GO" id="GO:0005524">
    <property type="term" value="F:ATP binding"/>
    <property type="evidence" value="ECO:0007669"/>
    <property type="project" value="InterPro"/>
</dbReference>
<feature type="domain" description="AAA+ ATPase" evidence="2">
    <location>
        <begin position="214"/>
        <end position="393"/>
    </location>
</feature>
<dbReference type="InterPro" id="IPR003593">
    <property type="entry name" value="AAA+_ATPase"/>
</dbReference>
<gene>
    <name evidence="3" type="ORF">GCM10010885_00520</name>
</gene>
<keyword evidence="3" id="KW-0645">Protease</keyword>
<evidence type="ECO:0000256" key="1">
    <source>
        <dbReference type="ARBA" id="ARBA00006354"/>
    </source>
</evidence>
<dbReference type="InterPro" id="IPR000523">
    <property type="entry name" value="Mg_chelatse_chII-like_cat_dom"/>
</dbReference>
<dbReference type="PANTHER" id="PTHR32039">
    <property type="entry name" value="MAGNESIUM-CHELATASE SUBUNIT CHLI"/>
    <property type="match status" value="1"/>
</dbReference>
<accession>A0A917K0K0</accession>
<dbReference type="InterPro" id="IPR025158">
    <property type="entry name" value="Mg_chelat-rel_C"/>
</dbReference>
<proteinExistence type="inferred from homology"/>
<dbReference type="NCBIfam" id="TIGR00368">
    <property type="entry name" value="YifB family Mg chelatase-like AAA ATPase"/>
    <property type="match status" value="1"/>
</dbReference>
<dbReference type="Pfam" id="PF13335">
    <property type="entry name" value="Mg_chelatase_C"/>
    <property type="match status" value="1"/>
</dbReference>
<dbReference type="Gene3D" id="3.30.230.10">
    <property type="match status" value="1"/>
</dbReference>
<dbReference type="Pfam" id="PF13541">
    <property type="entry name" value="ChlI"/>
    <property type="match status" value="1"/>
</dbReference>
<dbReference type="SMART" id="SM00382">
    <property type="entry name" value="AAA"/>
    <property type="match status" value="1"/>
</dbReference>
<evidence type="ECO:0000313" key="3">
    <source>
        <dbReference type="EMBL" id="GGI94886.1"/>
    </source>
</evidence>
<protein>
    <submittedName>
        <fullName evidence="3">ATP-dependent protease</fullName>
    </submittedName>
</protein>
<dbReference type="Proteomes" id="UP000637695">
    <property type="component" value="Unassembled WGS sequence"/>
</dbReference>
<name>A0A917K0K0_9BACL</name>
<dbReference type="PANTHER" id="PTHR32039:SF7">
    <property type="entry name" value="COMPETENCE PROTEIN COMM"/>
    <property type="match status" value="1"/>
</dbReference>
<dbReference type="Gene3D" id="3.40.50.300">
    <property type="entry name" value="P-loop containing nucleotide triphosphate hydrolases"/>
    <property type="match status" value="1"/>
</dbReference>
<keyword evidence="4" id="KW-1185">Reference proteome</keyword>
<dbReference type="GO" id="GO:0006508">
    <property type="term" value="P:proteolysis"/>
    <property type="evidence" value="ECO:0007669"/>
    <property type="project" value="UniProtKB-KW"/>
</dbReference>
<dbReference type="InterPro" id="IPR014721">
    <property type="entry name" value="Ribsml_uS5_D2-typ_fold_subgr"/>
</dbReference>
<keyword evidence="3" id="KW-0378">Hydrolase</keyword>
<evidence type="ECO:0000259" key="2">
    <source>
        <dbReference type="SMART" id="SM00382"/>
    </source>
</evidence>
<organism evidence="3 4">
    <name type="scientific">Alicyclobacillus cellulosilyticus</name>
    <dbReference type="NCBI Taxonomy" id="1003997"/>
    <lineage>
        <taxon>Bacteria</taxon>
        <taxon>Bacillati</taxon>
        <taxon>Bacillota</taxon>
        <taxon>Bacilli</taxon>
        <taxon>Bacillales</taxon>
        <taxon>Alicyclobacillaceae</taxon>
        <taxon>Alicyclobacillus</taxon>
    </lineage>
</organism>
<dbReference type="SUPFAM" id="SSF52540">
    <property type="entry name" value="P-loop containing nucleoside triphosphate hydrolases"/>
    <property type="match status" value="1"/>
</dbReference>
<dbReference type="InterPro" id="IPR020568">
    <property type="entry name" value="Ribosomal_Su5_D2-typ_SF"/>
</dbReference>
<dbReference type="SUPFAM" id="SSF54211">
    <property type="entry name" value="Ribosomal protein S5 domain 2-like"/>
    <property type="match status" value="1"/>
</dbReference>
<dbReference type="InterPro" id="IPR045006">
    <property type="entry name" value="CHLI-like"/>
</dbReference>
<dbReference type="EMBL" id="BMOY01000001">
    <property type="protein sequence ID" value="GGI94886.1"/>
    <property type="molecule type" value="Genomic_DNA"/>
</dbReference>
<dbReference type="RefSeq" id="WP_229776172.1">
    <property type="nucleotide sequence ID" value="NZ_BMOY01000001.1"/>
</dbReference>
<comment type="caution">
    <text evidence="3">The sequence shown here is derived from an EMBL/GenBank/DDBJ whole genome shotgun (WGS) entry which is preliminary data.</text>
</comment>
<dbReference type="Pfam" id="PF01078">
    <property type="entry name" value="Mg_chelatase"/>
    <property type="match status" value="1"/>
</dbReference>
<dbReference type="InterPro" id="IPR004482">
    <property type="entry name" value="Mg_chelat-rel"/>
</dbReference>
<sequence>MRMYGTAMGAVLDGVDGMLIRVEADVSHGLPQFSIVGLPDSAVNESRLRIRAALRNAGIEFPNRRITVNLSPASFRKRGAGLDLAIAIAMLRAAGIVPPHSGSAWGFAAELRLDGSLAPVQGLVNLGLAFCRHGLPCAVLARDQADDCLPVPGLAWLSFSSLAEVVTALRQPDRACSAELHPAACWEMGVDLLDMAELSGMAEAKRALAIAAAGRLHALLIGPPGCGKTSLAERFATILPNLSEMEALEVHAIFQAAGLEPPRSRRPVTRSPHHSVTAAGLIGGGNQLLPGEVTLAHHGVLFLDELLEFSRPVLDSIREPLVTKSVRLTRNARTTRLPADFILIAACNPCPCGQRGFGECRCPDAAVTRYWANLSGPLLDRIDLLIPVGPRQHGTRAAESWDEALSSRQWRARVEAAQARLACWRTAGQSPAMDQGAAHLLTRAARTLRWSQRALASARHIAATIAALDGQDGVTTRHVEEAIAWRMPPSPAPAR</sequence>
<evidence type="ECO:0000313" key="4">
    <source>
        <dbReference type="Proteomes" id="UP000637695"/>
    </source>
</evidence>